<evidence type="ECO:0000259" key="1">
    <source>
        <dbReference type="PROSITE" id="PS51662"/>
    </source>
</evidence>
<dbReference type="RefSeq" id="WP_264282517.1">
    <property type="nucleotide sequence ID" value="NZ_CP107006.1"/>
</dbReference>
<reference evidence="2" key="1">
    <citation type="submission" date="2022-10" db="EMBL/GenBank/DDBJ databases">
        <title>Chitinophaga sp. nov., isolated from soil.</title>
        <authorList>
            <person name="Jeon C.O."/>
        </authorList>
    </citation>
    <scope>NUCLEOTIDE SEQUENCE</scope>
    <source>
        <strain evidence="2">R8</strain>
    </source>
</reference>
<feature type="domain" description="BPP" evidence="1">
    <location>
        <begin position="1"/>
        <end position="125"/>
    </location>
</feature>
<dbReference type="InterPro" id="IPR011042">
    <property type="entry name" value="6-blade_b-propeller_TolB-like"/>
</dbReference>
<dbReference type="Proteomes" id="UP001162741">
    <property type="component" value="Chromosome"/>
</dbReference>
<gene>
    <name evidence="2" type="ORF">MKQ68_06035</name>
</gene>
<evidence type="ECO:0000313" key="2">
    <source>
        <dbReference type="EMBL" id="UYQ94649.1"/>
    </source>
</evidence>
<name>A0ABY6J8N2_9BACT</name>
<dbReference type="Pfam" id="PF02333">
    <property type="entry name" value="Phytase"/>
    <property type="match status" value="1"/>
</dbReference>
<dbReference type="PROSITE" id="PS51662">
    <property type="entry name" value="BP_PHYTASE"/>
    <property type="match status" value="1"/>
</dbReference>
<proteinExistence type="predicted"/>
<protein>
    <submittedName>
        <fullName evidence="2">Phytase</fullName>
    </submittedName>
</protein>
<sequence>MGYVYYSDETVGVRKYSANPGNEQELGMFAKTGFASDHEGISIYPTGDSTGYVLVSNQQNNTFEVFSREGSNTFLATVPVSTDESDGSDVTAVPLGAKYPKGLFVAMSNGKVFHYYDWRDIQQKIDAAKK</sequence>
<dbReference type="EMBL" id="CP107006">
    <property type="protein sequence ID" value="UYQ94649.1"/>
    <property type="molecule type" value="Genomic_DNA"/>
</dbReference>
<evidence type="ECO:0000313" key="3">
    <source>
        <dbReference type="Proteomes" id="UP001162741"/>
    </source>
</evidence>
<accession>A0ABY6J8N2</accession>
<keyword evidence="3" id="KW-1185">Reference proteome</keyword>
<dbReference type="SUPFAM" id="SSF50956">
    <property type="entry name" value="Thermostable phytase (3-phytase)"/>
    <property type="match status" value="1"/>
</dbReference>
<dbReference type="Gene3D" id="2.120.10.30">
    <property type="entry name" value="TolB, C-terminal domain"/>
    <property type="match status" value="1"/>
</dbReference>
<organism evidence="2 3">
    <name type="scientific">Chitinophaga horti</name>
    <dbReference type="NCBI Taxonomy" id="2920382"/>
    <lineage>
        <taxon>Bacteria</taxon>
        <taxon>Pseudomonadati</taxon>
        <taxon>Bacteroidota</taxon>
        <taxon>Chitinophagia</taxon>
        <taxon>Chitinophagales</taxon>
        <taxon>Chitinophagaceae</taxon>
        <taxon>Chitinophaga</taxon>
    </lineage>
</organism>
<dbReference type="InterPro" id="IPR003431">
    <property type="entry name" value="B-propeller_Phytase"/>
</dbReference>